<dbReference type="EMBL" id="CP111021">
    <property type="protein sequence ID" value="WAR16330.1"/>
    <property type="molecule type" value="Genomic_DNA"/>
</dbReference>
<name>A0ABY7F3J5_MYAAR</name>
<sequence length="160" mass="18229">MTLKQKGGKREESRKTTSELDCTKLKVLKSKKLTPKDFTYDEVRQLLILPWNAMSFEDYRNLQLWMPPISAIENMSKNVQCLIDYYFTAGGHSKQMTNFLLSGSLVQTDTGVTKFDLGPDTHVNSIGECGVTDPIEKVAKGDRMKHHRKDVGKNSDHRHL</sequence>
<evidence type="ECO:0000256" key="1">
    <source>
        <dbReference type="SAM" id="MobiDB-lite"/>
    </source>
</evidence>
<protein>
    <submittedName>
        <fullName evidence="2">Uncharacterized protein</fullName>
    </submittedName>
</protein>
<evidence type="ECO:0000313" key="2">
    <source>
        <dbReference type="EMBL" id="WAR16330.1"/>
    </source>
</evidence>
<accession>A0ABY7F3J5</accession>
<proteinExistence type="predicted"/>
<gene>
    <name evidence="2" type="ORF">MAR_030924</name>
</gene>
<keyword evidence="3" id="KW-1185">Reference proteome</keyword>
<dbReference type="Proteomes" id="UP001164746">
    <property type="component" value="Chromosome 10"/>
</dbReference>
<reference evidence="2" key="1">
    <citation type="submission" date="2022-11" db="EMBL/GenBank/DDBJ databases">
        <title>Centuries of genome instability and evolution in soft-shell clam transmissible cancer (bioRxiv).</title>
        <authorList>
            <person name="Hart S.F.M."/>
            <person name="Yonemitsu M.A."/>
            <person name="Giersch R.M."/>
            <person name="Beal B.F."/>
            <person name="Arriagada G."/>
            <person name="Davis B.W."/>
            <person name="Ostrander E.A."/>
            <person name="Goff S.P."/>
            <person name="Metzger M.J."/>
        </authorList>
    </citation>
    <scope>NUCLEOTIDE SEQUENCE</scope>
    <source>
        <strain evidence="2">MELC-2E11</strain>
        <tissue evidence="2">Siphon/mantle</tissue>
    </source>
</reference>
<feature type="compositionally biased region" description="Basic and acidic residues" evidence="1">
    <location>
        <begin position="151"/>
        <end position="160"/>
    </location>
</feature>
<feature type="region of interest" description="Disordered" evidence="1">
    <location>
        <begin position="141"/>
        <end position="160"/>
    </location>
</feature>
<evidence type="ECO:0000313" key="3">
    <source>
        <dbReference type="Proteomes" id="UP001164746"/>
    </source>
</evidence>
<organism evidence="2 3">
    <name type="scientific">Mya arenaria</name>
    <name type="common">Soft-shell clam</name>
    <dbReference type="NCBI Taxonomy" id="6604"/>
    <lineage>
        <taxon>Eukaryota</taxon>
        <taxon>Metazoa</taxon>
        <taxon>Spiralia</taxon>
        <taxon>Lophotrochozoa</taxon>
        <taxon>Mollusca</taxon>
        <taxon>Bivalvia</taxon>
        <taxon>Autobranchia</taxon>
        <taxon>Heteroconchia</taxon>
        <taxon>Euheterodonta</taxon>
        <taxon>Imparidentia</taxon>
        <taxon>Neoheterodontei</taxon>
        <taxon>Myida</taxon>
        <taxon>Myoidea</taxon>
        <taxon>Myidae</taxon>
        <taxon>Mya</taxon>
    </lineage>
</organism>